<organism evidence="1 2">
    <name type="scientific">Panagrolaimus sp. ES5</name>
    <dbReference type="NCBI Taxonomy" id="591445"/>
    <lineage>
        <taxon>Eukaryota</taxon>
        <taxon>Metazoa</taxon>
        <taxon>Ecdysozoa</taxon>
        <taxon>Nematoda</taxon>
        <taxon>Chromadorea</taxon>
        <taxon>Rhabditida</taxon>
        <taxon>Tylenchina</taxon>
        <taxon>Panagrolaimomorpha</taxon>
        <taxon>Panagrolaimoidea</taxon>
        <taxon>Panagrolaimidae</taxon>
        <taxon>Panagrolaimus</taxon>
    </lineage>
</organism>
<protein>
    <submittedName>
        <fullName evidence="2">Uncharacterized protein</fullName>
    </submittedName>
</protein>
<proteinExistence type="predicted"/>
<accession>A0AC34F003</accession>
<sequence>MVPVTPKNKFWNTSVNSSPASNESIELNDIPNTSELDTSKNNLFQTSFNSFEPYSSTTTADGDTVDDAITDYETNESVNEEEADETEVEEEEMEEEEKEEDEFEYCDFYLENDMLEFLHPGDV</sequence>
<evidence type="ECO:0000313" key="1">
    <source>
        <dbReference type="Proteomes" id="UP000887579"/>
    </source>
</evidence>
<dbReference type="Proteomes" id="UP000887579">
    <property type="component" value="Unplaced"/>
</dbReference>
<evidence type="ECO:0000313" key="2">
    <source>
        <dbReference type="WBParaSite" id="ES5_v2.g10373.t1"/>
    </source>
</evidence>
<name>A0AC34F003_9BILA</name>
<reference evidence="2" key="1">
    <citation type="submission" date="2022-11" db="UniProtKB">
        <authorList>
            <consortium name="WormBaseParasite"/>
        </authorList>
    </citation>
    <scope>IDENTIFICATION</scope>
</reference>
<dbReference type="WBParaSite" id="ES5_v2.g10373.t1">
    <property type="protein sequence ID" value="ES5_v2.g10373.t1"/>
    <property type="gene ID" value="ES5_v2.g10373"/>
</dbReference>